<proteinExistence type="predicted"/>
<organism evidence="2">
    <name type="scientific">Rhizophora mucronata</name>
    <name type="common">Asiatic mangrove</name>
    <dbReference type="NCBI Taxonomy" id="61149"/>
    <lineage>
        <taxon>Eukaryota</taxon>
        <taxon>Viridiplantae</taxon>
        <taxon>Streptophyta</taxon>
        <taxon>Embryophyta</taxon>
        <taxon>Tracheophyta</taxon>
        <taxon>Spermatophyta</taxon>
        <taxon>Magnoliopsida</taxon>
        <taxon>eudicotyledons</taxon>
        <taxon>Gunneridae</taxon>
        <taxon>Pentapetalae</taxon>
        <taxon>rosids</taxon>
        <taxon>fabids</taxon>
        <taxon>Malpighiales</taxon>
        <taxon>Rhizophoraceae</taxon>
        <taxon>Rhizophora</taxon>
    </lineage>
</organism>
<protein>
    <submittedName>
        <fullName evidence="2">Uncharacterized protein</fullName>
    </submittedName>
</protein>
<keyword evidence="1" id="KW-0472">Membrane</keyword>
<feature type="transmembrane region" description="Helical" evidence="1">
    <location>
        <begin position="7"/>
        <end position="24"/>
    </location>
</feature>
<dbReference type="EMBL" id="GGEC01091728">
    <property type="protein sequence ID" value="MBX72212.1"/>
    <property type="molecule type" value="Transcribed_RNA"/>
</dbReference>
<evidence type="ECO:0000313" key="2">
    <source>
        <dbReference type="EMBL" id="MBX72212.1"/>
    </source>
</evidence>
<dbReference type="AlphaFoldDB" id="A0A2P2QYZ4"/>
<reference evidence="2" key="1">
    <citation type="submission" date="2018-02" db="EMBL/GenBank/DDBJ databases">
        <title>Rhizophora mucronata_Transcriptome.</title>
        <authorList>
            <person name="Meera S.P."/>
            <person name="Sreeshan A."/>
            <person name="Augustine A."/>
        </authorList>
    </citation>
    <scope>NUCLEOTIDE SEQUENCE</scope>
    <source>
        <tissue evidence="2">Leaf</tissue>
    </source>
</reference>
<sequence length="47" mass="5704">MYRQAQLYFTGGPYFIGFIMIFWHKHYPEAIAILAARFRYQFLLLVT</sequence>
<accession>A0A2P2QYZ4</accession>
<keyword evidence="1" id="KW-0812">Transmembrane</keyword>
<evidence type="ECO:0000256" key="1">
    <source>
        <dbReference type="SAM" id="Phobius"/>
    </source>
</evidence>
<name>A0A2P2QYZ4_RHIMU</name>
<keyword evidence="1" id="KW-1133">Transmembrane helix</keyword>